<organism evidence="2 3">
    <name type="scientific">Chionoecetes opilio</name>
    <name type="common">Atlantic snow crab</name>
    <name type="synonym">Cancer opilio</name>
    <dbReference type="NCBI Taxonomy" id="41210"/>
    <lineage>
        <taxon>Eukaryota</taxon>
        <taxon>Metazoa</taxon>
        <taxon>Ecdysozoa</taxon>
        <taxon>Arthropoda</taxon>
        <taxon>Crustacea</taxon>
        <taxon>Multicrustacea</taxon>
        <taxon>Malacostraca</taxon>
        <taxon>Eumalacostraca</taxon>
        <taxon>Eucarida</taxon>
        <taxon>Decapoda</taxon>
        <taxon>Pleocyemata</taxon>
        <taxon>Brachyura</taxon>
        <taxon>Eubrachyura</taxon>
        <taxon>Majoidea</taxon>
        <taxon>Majidae</taxon>
        <taxon>Chionoecetes</taxon>
    </lineage>
</organism>
<feature type="region of interest" description="Disordered" evidence="1">
    <location>
        <begin position="54"/>
        <end position="174"/>
    </location>
</feature>
<sequence length="174" mass="18859">MGRGRLDRLAEQRATLNASLQTVADSQKVLWLPCHLRGRSDVFCRSVSSPACYRAPGAPPSLVPRPTLCPQLTTLPAPPPPHRPGRPYSSGQSSVTSGGRQGERPGVHTPAPPEEGVPGQHRGSPQTEWDRLTSHEENEGRTPRPPSRTLSKEWVRRKARDASNTRNVMGVGGA</sequence>
<accession>A0A8J4XV00</accession>
<dbReference type="EMBL" id="JACEEZ010021324">
    <property type="protein sequence ID" value="KAG0713589.1"/>
    <property type="molecule type" value="Genomic_DNA"/>
</dbReference>
<evidence type="ECO:0000313" key="2">
    <source>
        <dbReference type="EMBL" id="KAG0713589.1"/>
    </source>
</evidence>
<keyword evidence="3" id="KW-1185">Reference proteome</keyword>
<feature type="compositionally biased region" description="Basic and acidic residues" evidence="1">
    <location>
        <begin position="128"/>
        <end position="142"/>
    </location>
</feature>
<evidence type="ECO:0000313" key="3">
    <source>
        <dbReference type="Proteomes" id="UP000770661"/>
    </source>
</evidence>
<reference evidence="2" key="1">
    <citation type="submission" date="2020-07" db="EMBL/GenBank/DDBJ databases">
        <title>The High-quality genome of the commercially important snow crab, Chionoecetes opilio.</title>
        <authorList>
            <person name="Jeong J.-H."/>
            <person name="Ryu S."/>
        </authorList>
    </citation>
    <scope>NUCLEOTIDE SEQUENCE</scope>
    <source>
        <strain evidence="2">MADBK_172401_WGS</strain>
        <tissue evidence="2">Digestive gland</tissue>
    </source>
</reference>
<gene>
    <name evidence="2" type="ORF">GWK47_015878</name>
</gene>
<dbReference type="Proteomes" id="UP000770661">
    <property type="component" value="Unassembled WGS sequence"/>
</dbReference>
<name>A0A8J4XV00_CHIOP</name>
<protein>
    <submittedName>
        <fullName evidence="2">Uncharacterized protein</fullName>
    </submittedName>
</protein>
<comment type="caution">
    <text evidence="2">The sequence shown here is derived from an EMBL/GenBank/DDBJ whole genome shotgun (WGS) entry which is preliminary data.</text>
</comment>
<feature type="compositionally biased region" description="Polar residues" evidence="1">
    <location>
        <begin position="89"/>
        <end position="98"/>
    </location>
</feature>
<dbReference type="AlphaFoldDB" id="A0A8J4XV00"/>
<feature type="compositionally biased region" description="Basic and acidic residues" evidence="1">
    <location>
        <begin position="150"/>
        <end position="163"/>
    </location>
</feature>
<feature type="compositionally biased region" description="Low complexity" evidence="1">
    <location>
        <begin position="64"/>
        <end position="75"/>
    </location>
</feature>
<evidence type="ECO:0000256" key="1">
    <source>
        <dbReference type="SAM" id="MobiDB-lite"/>
    </source>
</evidence>
<proteinExistence type="predicted"/>